<evidence type="ECO:0000313" key="1">
    <source>
        <dbReference type="EMBL" id="VEL16485.1"/>
    </source>
</evidence>
<dbReference type="AlphaFoldDB" id="A0A3S5CKS1"/>
<accession>A0A3S5CKS1</accession>
<name>A0A3S5CKS1_9PLAT</name>
<reference evidence="1" key="1">
    <citation type="submission" date="2018-11" db="EMBL/GenBank/DDBJ databases">
        <authorList>
            <consortium name="Pathogen Informatics"/>
        </authorList>
    </citation>
    <scope>NUCLEOTIDE SEQUENCE</scope>
</reference>
<evidence type="ECO:0000313" key="2">
    <source>
        <dbReference type="Proteomes" id="UP000784294"/>
    </source>
</evidence>
<organism evidence="1 2">
    <name type="scientific">Protopolystoma xenopodis</name>
    <dbReference type="NCBI Taxonomy" id="117903"/>
    <lineage>
        <taxon>Eukaryota</taxon>
        <taxon>Metazoa</taxon>
        <taxon>Spiralia</taxon>
        <taxon>Lophotrochozoa</taxon>
        <taxon>Platyhelminthes</taxon>
        <taxon>Monogenea</taxon>
        <taxon>Polyopisthocotylea</taxon>
        <taxon>Polystomatidea</taxon>
        <taxon>Polystomatidae</taxon>
        <taxon>Protopolystoma</taxon>
    </lineage>
</organism>
<dbReference type="EMBL" id="CAAALY010028627">
    <property type="protein sequence ID" value="VEL16485.1"/>
    <property type="molecule type" value="Genomic_DNA"/>
</dbReference>
<protein>
    <submittedName>
        <fullName evidence="1">Uncharacterized protein</fullName>
    </submittedName>
</protein>
<proteinExistence type="predicted"/>
<comment type="caution">
    <text evidence="1">The sequence shown here is derived from an EMBL/GenBank/DDBJ whole genome shotgun (WGS) entry which is preliminary data.</text>
</comment>
<gene>
    <name evidence="1" type="ORF">PXEA_LOCUS9925</name>
</gene>
<sequence length="203" mass="21918">MYHQLSYLVAPFTCSPRSTSGPKSSPAWPASSSGQLATCQLGDLATVYSVNLDARMGREHLGELVSRCGWPRLALVVPEEAADGADGLRLPIHSASNGASAALFSAYSLSAGQKFSLGLPGRRLHPVNVSPLLASCLAPVRIITGLENGDKVCRWLASCLANKSLGILIGINEDQIFYEVSYCYFTLWLTRKYGLPIGIFYRH</sequence>
<keyword evidence="2" id="KW-1185">Reference proteome</keyword>
<dbReference type="Proteomes" id="UP000784294">
    <property type="component" value="Unassembled WGS sequence"/>
</dbReference>